<keyword evidence="3" id="KW-1185">Reference proteome</keyword>
<sequence length="1093" mass="125442">MAHQNKASSVFDLLREYDVELSPQVQLILEKLKFNSVRTISMINIEKLEHLELDVRSLFASDEELLKMTQEHRIALFGEFFADKPQQFKLLAGEKCSIHAAVTMCKRLVQSYEKSYLYDKFKNMTDLQRKKRQVQRHNANTDNIILDIDQTNSAEGTEEITLLVRRKGKTLQQYIQQWFLSTKLKLNVTSTDFEVVDNGIKCTKCSNRPFKVTVDSSGGWKISSYMTHLRTAHKMPDEVGVADNTGNTNNGRNESNDDNAANEDDNRNGEPPRKNPRLEESDFSQSTPTTSQSTIEKQARVNQNKKPRGRRHNDKVINQFCMNALITGGGKFFNILSANSKGALPSRRTVDKKMKDYDFPVNEGEVNIRLLVQVLRQQNLPFRVALAEDATSVVAIREYDSTSNRIFGFSLPLSSNGLPDFRLSKALNAENIVDMFCNYQRASSIMVIMAQPLAINAEPVRICYFATNNKFTASDVENRIAYVTSELKRNGIWVDTYSADGDPRELKMMRHTLSLGTCPTSIRIRTQVVTERIPVQDTIHLGAKFRVRLLKRERGIFMVLGNKVASCSDLEHLLRRVSKDLHLLRDGDINQHDKMNYDAVERLCNPNIRHLLAIHVPGSQATCFYLKLVEYCTSSYLDKKLKPLERIYKIWFVNFALRLWRFWILCDDTYNLQQHFVTPNISECVEVNAHSLLLTIINLKKEKLPQLLMPWKFSSQSCEGLFRLLRSASSTSSTQTNFSVRNFAVDKGRKVDVRLRATAKNMNDGVLYPRNRKTFDEDIAAHHPIHELPSEEEMEITVLQAQKDAEAELALLGLRISRRREKYLFPKDLAKRNLKTNQTRPIQPRSSAVLDDDDDANEREDDDEDCEENTEELVSVDRVNLLRSIQSANLKDYSNLTTNNYSSFENSPFVKIHSEDGSIRLIKKSSIVWYLESGVKKLSNDRRLRVMQSVIFTEQNKHIVKQVEKRAKIQVGDYCVFQCSDNSKFLIGRVISFAFEFNTNKSVPMWEWDAGSRQYEKICALCNWYKAEEVDNTLTGKLIDSDLSIIGFYSCDKYLCSVPDPCYANVGESRQLLFNATVAKDLTEFLKKLSYLK</sequence>
<feature type="compositionally biased region" description="Low complexity" evidence="1">
    <location>
        <begin position="284"/>
        <end position="294"/>
    </location>
</feature>
<dbReference type="OrthoDB" id="7696082at2759"/>
<feature type="compositionally biased region" description="Acidic residues" evidence="1">
    <location>
        <begin position="850"/>
        <end position="870"/>
    </location>
</feature>
<evidence type="ECO:0000313" key="3">
    <source>
        <dbReference type="Proteomes" id="UP000000305"/>
    </source>
</evidence>
<dbReference type="HOGENOM" id="CLU_284305_0_0_1"/>
<reference evidence="2 3" key="1">
    <citation type="journal article" date="2011" name="Science">
        <title>The ecoresponsive genome of Daphnia pulex.</title>
        <authorList>
            <person name="Colbourne J.K."/>
            <person name="Pfrender M.E."/>
            <person name="Gilbert D."/>
            <person name="Thomas W.K."/>
            <person name="Tucker A."/>
            <person name="Oakley T.H."/>
            <person name="Tokishita S."/>
            <person name="Aerts A."/>
            <person name="Arnold G.J."/>
            <person name="Basu M.K."/>
            <person name="Bauer D.J."/>
            <person name="Caceres C.E."/>
            <person name="Carmel L."/>
            <person name="Casola C."/>
            <person name="Choi J.H."/>
            <person name="Detter J.C."/>
            <person name="Dong Q."/>
            <person name="Dusheyko S."/>
            <person name="Eads B.D."/>
            <person name="Frohlich T."/>
            <person name="Geiler-Samerotte K.A."/>
            <person name="Gerlach D."/>
            <person name="Hatcher P."/>
            <person name="Jogdeo S."/>
            <person name="Krijgsveld J."/>
            <person name="Kriventseva E.V."/>
            <person name="Kultz D."/>
            <person name="Laforsch C."/>
            <person name="Lindquist E."/>
            <person name="Lopez J."/>
            <person name="Manak J.R."/>
            <person name="Muller J."/>
            <person name="Pangilinan J."/>
            <person name="Patwardhan R.P."/>
            <person name="Pitluck S."/>
            <person name="Pritham E.J."/>
            <person name="Rechtsteiner A."/>
            <person name="Rho M."/>
            <person name="Rogozin I.B."/>
            <person name="Sakarya O."/>
            <person name="Salamov A."/>
            <person name="Schaack S."/>
            <person name="Shapiro H."/>
            <person name="Shiga Y."/>
            <person name="Skalitzky C."/>
            <person name="Smith Z."/>
            <person name="Souvorov A."/>
            <person name="Sung W."/>
            <person name="Tang Z."/>
            <person name="Tsuchiya D."/>
            <person name="Tu H."/>
            <person name="Vos H."/>
            <person name="Wang M."/>
            <person name="Wolf Y.I."/>
            <person name="Yamagata H."/>
            <person name="Yamada T."/>
            <person name="Ye Y."/>
            <person name="Shaw J.R."/>
            <person name="Andrews J."/>
            <person name="Crease T.J."/>
            <person name="Tang H."/>
            <person name="Lucas S.M."/>
            <person name="Robertson H.M."/>
            <person name="Bork P."/>
            <person name="Koonin E.V."/>
            <person name="Zdobnov E.M."/>
            <person name="Grigoriev I.V."/>
            <person name="Lynch M."/>
            <person name="Boore J.L."/>
        </authorList>
    </citation>
    <scope>NUCLEOTIDE SEQUENCE [LARGE SCALE GENOMIC DNA]</scope>
</reference>
<dbReference type="PANTHER" id="PTHR33173">
    <property type="match status" value="1"/>
</dbReference>
<dbReference type="EMBL" id="GL732588">
    <property type="protein sequence ID" value="EFX73799.1"/>
    <property type="molecule type" value="Genomic_DNA"/>
</dbReference>
<dbReference type="InParanoid" id="E9H3C6"/>
<feature type="region of interest" description="Disordered" evidence="1">
    <location>
        <begin position="834"/>
        <end position="870"/>
    </location>
</feature>
<organism evidence="2 3">
    <name type="scientific">Daphnia pulex</name>
    <name type="common">Water flea</name>
    <dbReference type="NCBI Taxonomy" id="6669"/>
    <lineage>
        <taxon>Eukaryota</taxon>
        <taxon>Metazoa</taxon>
        <taxon>Ecdysozoa</taxon>
        <taxon>Arthropoda</taxon>
        <taxon>Crustacea</taxon>
        <taxon>Branchiopoda</taxon>
        <taxon>Diplostraca</taxon>
        <taxon>Cladocera</taxon>
        <taxon>Anomopoda</taxon>
        <taxon>Daphniidae</taxon>
        <taxon>Daphnia</taxon>
    </lineage>
</organism>
<dbReference type="OMA" id="HIGHENA"/>
<dbReference type="eggNOG" id="ENOG502QUPU">
    <property type="taxonomic scope" value="Eukaryota"/>
</dbReference>
<evidence type="ECO:0000313" key="2">
    <source>
        <dbReference type="EMBL" id="EFX73799.1"/>
    </source>
</evidence>
<proteinExistence type="predicted"/>
<evidence type="ECO:0000256" key="1">
    <source>
        <dbReference type="SAM" id="MobiDB-lite"/>
    </source>
</evidence>
<gene>
    <name evidence="2" type="ORF">DAPPUDRAFT_109519</name>
</gene>
<dbReference type="AlphaFoldDB" id="E9H3C6"/>
<dbReference type="PANTHER" id="PTHR33173:SF2">
    <property type="entry name" value="MYND-TYPE DOMAIN-CONTAINING PROTEIN"/>
    <property type="match status" value="1"/>
</dbReference>
<feature type="compositionally biased region" description="Basic and acidic residues" evidence="1">
    <location>
        <begin position="264"/>
        <end position="280"/>
    </location>
</feature>
<name>E9H3C6_DAPPU</name>
<feature type="compositionally biased region" description="Basic residues" evidence="1">
    <location>
        <begin position="303"/>
        <end position="313"/>
    </location>
</feature>
<feature type="compositionally biased region" description="Polar residues" evidence="1">
    <location>
        <begin position="835"/>
        <end position="846"/>
    </location>
</feature>
<protein>
    <submittedName>
        <fullName evidence="2">Uncharacterized protein</fullName>
    </submittedName>
</protein>
<dbReference type="PhylomeDB" id="E9H3C6"/>
<feature type="region of interest" description="Disordered" evidence="1">
    <location>
        <begin position="234"/>
        <end position="314"/>
    </location>
</feature>
<dbReference type="KEGG" id="dpx:DAPPUDRAFT_109519"/>
<dbReference type="Proteomes" id="UP000000305">
    <property type="component" value="Unassembled WGS sequence"/>
</dbReference>
<accession>E9H3C6</accession>